<dbReference type="InterPro" id="IPR003409">
    <property type="entry name" value="MORN"/>
</dbReference>
<keyword evidence="1" id="KW-0677">Repeat</keyword>
<dbReference type="Pfam" id="PF02493">
    <property type="entry name" value="MORN"/>
    <property type="match status" value="3"/>
</dbReference>
<evidence type="ECO:0008006" key="5">
    <source>
        <dbReference type="Google" id="ProtNLM"/>
    </source>
</evidence>
<keyword evidence="2" id="KW-1133">Transmembrane helix</keyword>
<feature type="transmembrane region" description="Helical" evidence="2">
    <location>
        <begin position="12"/>
        <end position="31"/>
    </location>
</feature>
<evidence type="ECO:0000313" key="3">
    <source>
        <dbReference type="EMBL" id="CAF4222985.1"/>
    </source>
</evidence>
<dbReference type="PANTHER" id="PTHR23084">
    <property type="entry name" value="PHOSPHATIDYLINOSITOL-4-PHOSPHATE 5-KINASE RELATED"/>
    <property type="match status" value="1"/>
</dbReference>
<dbReference type="AlphaFoldDB" id="A0A820CJV8"/>
<reference evidence="3" key="1">
    <citation type="submission" date="2021-02" db="EMBL/GenBank/DDBJ databases">
        <authorList>
            <person name="Nowell W R."/>
        </authorList>
    </citation>
    <scope>NUCLEOTIDE SEQUENCE</scope>
</reference>
<evidence type="ECO:0000256" key="2">
    <source>
        <dbReference type="SAM" id="Phobius"/>
    </source>
</evidence>
<comment type="caution">
    <text evidence="3">The sequence shown here is derived from an EMBL/GenBank/DDBJ whole genome shotgun (WGS) entry which is preliminary data.</text>
</comment>
<dbReference type="PANTHER" id="PTHR23084:SF263">
    <property type="entry name" value="MORN REPEAT-CONTAINING PROTEIN 1"/>
    <property type="match status" value="1"/>
</dbReference>
<name>A0A820CJV8_9BILA</name>
<dbReference type="Gene3D" id="2.20.110.10">
    <property type="entry name" value="Histone H3 K4-specific methyltransferase SET7/9 N-terminal domain"/>
    <property type="match status" value="1"/>
</dbReference>
<dbReference type="SMART" id="SM00698">
    <property type="entry name" value="MORN"/>
    <property type="match status" value="3"/>
</dbReference>
<keyword evidence="2" id="KW-0472">Membrane</keyword>
<evidence type="ECO:0000313" key="4">
    <source>
        <dbReference type="Proteomes" id="UP000663842"/>
    </source>
</evidence>
<sequence>MNSPKKPLDAIGVLWLVASLALLGVNILMNLNPAVSTLDTIQKVGNGEKDAKNVAIDQGICKIPVVNRLCQVFELGILYLMPSPTLAANWVTNTASCKAEWMQPLSSQLTMDWDGACVNGYIEGRGKLNGPSNVFDSRDNCLYQQIMVDGIANGEGSINCYLTGFSRVGQFVEGKLVRGIEQTDGNQYTGEFENDAPSGQGELKYKNGSIYIGRFKNGQPNGHGKRINTISGIVSEGEFKNGELSGKGIRTSPEGRREEGHFEHFMMHTAYHVEIHLNQTGKQYGFQSLELWKQQWSE</sequence>
<proteinExistence type="predicted"/>
<keyword evidence="2" id="KW-0812">Transmembrane</keyword>
<evidence type="ECO:0000256" key="1">
    <source>
        <dbReference type="ARBA" id="ARBA00022737"/>
    </source>
</evidence>
<accession>A0A820CJV8</accession>
<dbReference type="Proteomes" id="UP000663842">
    <property type="component" value="Unassembled WGS sequence"/>
</dbReference>
<protein>
    <recommendedName>
        <fullName evidence="5">MORN repeat-containing protein</fullName>
    </recommendedName>
</protein>
<gene>
    <name evidence="3" type="ORF">UXM345_LOCUS29208</name>
</gene>
<organism evidence="3 4">
    <name type="scientific">Rotaria magnacalcarata</name>
    <dbReference type="NCBI Taxonomy" id="392030"/>
    <lineage>
        <taxon>Eukaryota</taxon>
        <taxon>Metazoa</taxon>
        <taxon>Spiralia</taxon>
        <taxon>Gnathifera</taxon>
        <taxon>Rotifera</taxon>
        <taxon>Eurotatoria</taxon>
        <taxon>Bdelloidea</taxon>
        <taxon>Philodinida</taxon>
        <taxon>Philodinidae</taxon>
        <taxon>Rotaria</taxon>
    </lineage>
</organism>
<dbReference type="EMBL" id="CAJOBF010007072">
    <property type="protein sequence ID" value="CAF4222985.1"/>
    <property type="molecule type" value="Genomic_DNA"/>
</dbReference>
<dbReference type="SUPFAM" id="SSF82185">
    <property type="entry name" value="Histone H3 K4-specific methyltransferase SET7/9 N-terminal domain"/>
    <property type="match status" value="1"/>
</dbReference>